<feature type="transmembrane region" description="Helical" evidence="13">
    <location>
        <begin position="271"/>
        <end position="294"/>
    </location>
</feature>
<feature type="transmembrane region" description="Helical" evidence="13">
    <location>
        <begin position="390"/>
        <end position="411"/>
    </location>
</feature>
<dbReference type="EMBL" id="DVHN01000052">
    <property type="protein sequence ID" value="HIR88207.1"/>
    <property type="molecule type" value="Genomic_DNA"/>
</dbReference>
<feature type="transmembrane region" description="Helical" evidence="13">
    <location>
        <begin position="134"/>
        <end position="151"/>
    </location>
</feature>
<gene>
    <name evidence="14" type="ORF">IAC96_04575</name>
</gene>
<name>A0A9D1ED87_9FIRM</name>
<protein>
    <recommendedName>
        <fullName evidence="4">Probable multidrug resistance protein NorM</fullName>
    </recommendedName>
    <alternativeName>
        <fullName evidence="12">Multidrug-efflux transporter</fullName>
    </alternativeName>
</protein>
<dbReference type="NCBIfam" id="TIGR00797">
    <property type="entry name" value="matE"/>
    <property type="match status" value="1"/>
</dbReference>
<dbReference type="PANTHER" id="PTHR43298">
    <property type="entry name" value="MULTIDRUG RESISTANCE PROTEIN NORM-RELATED"/>
    <property type="match status" value="1"/>
</dbReference>
<dbReference type="PIRSF" id="PIRSF006603">
    <property type="entry name" value="DinF"/>
    <property type="match status" value="1"/>
</dbReference>
<evidence type="ECO:0000256" key="9">
    <source>
        <dbReference type="ARBA" id="ARBA00022989"/>
    </source>
</evidence>
<comment type="subcellular location">
    <subcellularLocation>
        <location evidence="2">Cell membrane</location>
        <topology evidence="2">Multi-pass membrane protein</topology>
    </subcellularLocation>
</comment>
<comment type="caution">
    <text evidence="14">The sequence shown here is derived from an EMBL/GenBank/DDBJ whole genome shotgun (WGS) entry which is preliminary data.</text>
</comment>
<organism evidence="14 15">
    <name type="scientific">Candidatus Fimimorpha faecalis</name>
    <dbReference type="NCBI Taxonomy" id="2840824"/>
    <lineage>
        <taxon>Bacteria</taxon>
        <taxon>Bacillati</taxon>
        <taxon>Bacillota</taxon>
        <taxon>Clostridia</taxon>
        <taxon>Eubacteriales</taxon>
        <taxon>Candidatus Fimimorpha</taxon>
    </lineage>
</organism>
<evidence type="ECO:0000256" key="7">
    <source>
        <dbReference type="ARBA" id="ARBA00022475"/>
    </source>
</evidence>
<feature type="transmembrane region" description="Helical" evidence="13">
    <location>
        <begin position="417"/>
        <end position="436"/>
    </location>
</feature>
<comment type="similarity">
    <text evidence="3">Belongs to the multi antimicrobial extrusion (MATE) (TC 2.A.66.1) family.</text>
</comment>
<evidence type="ECO:0000256" key="13">
    <source>
        <dbReference type="SAM" id="Phobius"/>
    </source>
</evidence>
<evidence type="ECO:0000313" key="14">
    <source>
        <dbReference type="EMBL" id="HIR88207.1"/>
    </source>
</evidence>
<evidence type="ECO:0000256" key="11">
    <source>
        <dbReference type="ARBA" id="ARBA00023136"/>
    </source>
</evidence>
<keyword evidence="10" id="KW-0406">Ion transport</keyword>
<evidence type="ECO:0000256" key="3">
    <source>
        <dbReference type="ARBA" id="ARBA00010199"/>
    </source>
</evidence>
<dbReference type="InterPro" id="IPR048279">
    <property type="entry name" value="MdtK-like"/>
</dbReference>
<evidence type="ECO:0000256" key="4">
    <source>
        <dbReference type="ARBA" id="ARBA00020268"/>
    </source>
</evidence>
<feature type="transmembrane region" description="Helical" evidence="13">
    <location>
        <begin position="163"/>
        <end position="186"/>
    </location>
</feature>
<evidence type="ECO:0000256" key="6">
    <source>
        <dbReference type="ARBA" id="ARBA00022449"/>
    </source>
</evidence>
<keyword evidence="9 13" id="KW-1133">Transmembrane helix</keyword>
<reference evidence="14" key="2">
    <citation type="journal article" date="2021" name="PeerJ">
        <title>Extensive microbial diversity within the chicken gut microbiome revealed by metagenomics and culture.</title>
        <authorList>
            <person name="Gilroy R."/>
            <person name="Ravi A."/>
            <person name="Getino M."/>
            <person name="Pursley I."/>
            <person name="Horton D.L."/>
            <person name="Alikhan N.F."/>
            <person name="Baker D."/>
            <person name="Gharbi K."/>
            <person name="Hall N."/>
            <person name="Watson M."/>
            <person name="Adriaenssens E.M."/>
            <person name="Foster-Nyarko E."/>
            <person name="Jarju S."/>
            <person name="Secka A."/>
            <person name="Antonio M."/>
            <person name="Oren A."/>
            <person name="Chaudhuri R.R."/>
            <person name="La Ragione R."/>
            <person name="Hildebrand F."/>
            <person name="Pallen M.J."/>
        </authorList>
    </citation>
    <scope>NUCLEOTIDE SEQUENCE</scope>
    <source>
        <strain evidence="14">ChiW13-3771</strain>
    </source>
</reference>
<dbReference type="AlphaFoldDB" id="A0A9D1ED87"/>
<dbReference type="Proteomes" id="UP000824201">
    <property type="component" value="Unassembled WGS sequence"/>
</dbReference>
<dbReference type="InterPro" id="IPR002528">
    <property type="entry name" value="MATE_fam"/>
</dbReference>
<keyword evidence="5" id="KW-0813">Transport</keyword>
<dbReference type="GO" id="GO:0005886">
    <property type="term" value="C:plasma membrane"/>
    <property type="evidence" value="ECO:0007669"/>
    <property type="project" value="UniProtKB-SubCell"/>
</dbReference>
<keyword evidence="6" id="KW-0050">Antiport</keyword>
<evidence type="ECO:0000256" key="12">
    <source>
        <dbReference type="ARBA" id="ARBA00031636"/>
    </source>
</evidence>
<dbReference type="GO" id="GO:0042910">
    <property type="term" value="F:xenobiotic transmembrane transporter activity"/>
    <property type="evidence" value="ECO:0007669"/>
    <property type="project" value="InterPro"/>
</dbReference>
<reference evidence="14" key="1">
    <citation type="submission" date="2020-10" db="EMBL/GenBank/DDBJ databases">
        <authorList>
            <person name="Gilroy R."/>
        </authorList>
    </citation>
    <scope>NUCLEOTIDE SEQUENCE</scope>
    <source>
        <strain evidence="14">ChiW13-3771</strain>
    </source>
</reference>
<feature type="transmembrane region" description="Helical" evidence="13">
    <location>
        <begin position="198"/>
        <end position="219"/>
    </location>
</feature>
<feature type="transmembrane region" description="Helical" evidence="13">
    <location>
        <begin position="100"/>
        <end position="122"/>
    </location>
</feature>
<dbReference type="Pfam" id="PF01554">
    <property type="entry name" value="MatE"/>
    <property type="match status" value="2"/>
</dbReference>
<sequence length="443" mass="48281">MDQTFMKKKPILQLVLTMSLPMVISMLVNSLYNIVDSFFVAQISENAMTALSFVFPIQNLVNAVIIGFAIGINATIAFYLGAQDNSNADAAATQGILFNVIHGILLTILCIAIMPGFLGLFTSDTEVIDLGIKYSNIAFSFSIIIALGISFEKIFQSVGRMAVSMVSMLSGCIVNIILDPILIFGLGPAPQMGIEGAALATGIGQIVTVIIYIFIYIIRPIPVKIRRRFFTYQKGMGKKLYSIGIPAALNLALPSLLVSSLNAILTGYSQIYVVVLGVYYKLQTFLYLPANGIIQGMRPLIGYNYGAKEYKRVKQIYTTSLLLTVVIMVFGTFLCLIIPEQLISLFTTNSETIQAGAFALRIISIGFIISSISVTSSGALEGLGMGMPSLIISFCRYVLIILPFAFLLSSFVGAVGVWHAFWITEFLTAAASYFIYRNAMSRK</sequence>
<keyword evidence="7" id="KW-1003">Cell membrane</keyword>
<evidence type="ECO:0000313" key="15">
    <source>
        <dbReference type="Proteomes" id="UP000824201"/>
    </source>
</evidence>
<dbReference type="GO" id="GO:0015297">
    <property type="term" value="F:antiporter activity"/>
    <property type="evidence" value="ECO:0007669"/>
    <property type="project" value="UniProtKB-KW"/>
</dbReference>
<dbReference type="InterPro" id="IPR050222">
    <property type="entry name" value="MATE_MdtK"/>
</dbReference>
<evidence type="ECO:0000256" key="1">
    <source>
        <dbReference type="ARBA" id="ARBA00003408"/>
    </source>
</evidence>
<feature type="transmembrane region" description="Helical" evidence="13">
    <location>
        <begin position="55"/>
        <end position="80"/>
    </location>
</feature>
<keyword evidence="8 13" id="KW-0812">Transmembrane</keyword>
<evidence type="ECO:0000256" key="8">
    <source>
        <dbReference type="ARBA" id="ARBA00022692"/>
    </source>
</evidence>
<feature type="transmembrane region" description="Helical" evidence="13">
    <location>
        <begin position="359"/>
        <end position="383"/>
    </location>
</feature>
<feature type="transmembrane region" description="Helical" evidence="13">
    <location>
        <begin position="240"/>
        <end position="265"/>
    </location>
</feature>
<feature type="transmembrane region" description="Helical" evidence="13">
    <location>
        <begin position="315"/>
        <end position="339"/>
    </location>
</feature>
<comment type="function">
    <text evidence="1">Multidrug efflux pump.</text>
</comment>
<keyword evidence="11 13" id="KW-0472">Membrane</keyword>
<dbReference type="PANTHER" id="PTHR43298:SF2">
    <property type="entry name" value="FMN_FAD EXPORTER YEEO-RELATED"/>
    <property type="match status" value="1"/>
</dbReference>
<dbReference type="GO" id="GO:0006811">
    <property type="term" value="P:monoatomic ion transport"/>
    <property type="evidence" value="ECO:0007669"/>
    <property type="project" value="UniProtKB-KW"/>
</dbReference>
<feature type="transmembrane region" description="Helical" evidence="13">
    <location>
        <begin position="12"/>
        <end position="35"/>
    </location>
</feature>
<proteinExistence type="inferred from homology"/>
<accession>A0A9D1ED87</accession>
<evidence type="ECO:0000256" key="2">
    <source>
        <dbReference type="ARBA" id="ARBA00004651"/>
    </source>
</evidence>
<evidence type="ECO:0000256" key="5">
    <source>
        <dbReference type="ARBA" id="ARBA00022448"/>
    </source>
</evidence>
<evidence type="ECO:0000256" key="10">
    <source>
        <dbReference type="ARBA" id="ARBA00023065"/>
    </source>
</evidence>